<dbReference type="AlphaFoldDB" id="C7NAN7"/>
<organism evidence="3 4">
    <name type="scientific">Leptotrichia buccalis (strain ATCC 14201 / DSM 1135 / JCM 12969 / NCTC 10249 / C-1013-b)</name>
    <dbReference type="NCBI Taxonomy" id="523794"/>
    <lineage>
        <taxon>Bacteria</taxon>
        <taxon>Fusobacteriati</taxon>
        <taxon>Fusobacteriota</taxon>
        <taxon>Fusobacteriia</taxon>
        <taxon>Fusobacteriales</taxon>
        <taxon>Leptotrichiaceae</taxon>
        <taxon>Leptotrichia</taxon>
    </lineage>
</organism>
<dbReference type="PROSITE" id="PS51257">
    <property type="entry name" value="PROKAR_LIPOPROTEIN"/>
    <property type="match status" value="1"/>
</dbReference>
<dbReference type="EMBL" id="CP001685">
    <property type="protein sequence ID" value="ACV39218.1"/>
    <property type="molecule type" value="Genomic_DNA"/>
</dbReference>
<name>C7NAN7_LEPBD</name>
<proteinExistence type="predicted"/>
<feature type="region of interest" description="Disordered" evidence="1">
    <location>
        <begin position="24"/>
        <end position="46"/>
    </location>
</feature>
<evidence type="ECO:0000313" key="3">
    <source>
        <dbReference type="EMBL" id="ACV39218.1"/>
    </source>
</evidence>
<feature type="chain" id="PRO_5002980901" description="PsbP C-terminal domain-containing protein" evidence="2">
    <location>
        <begin position="21"/>
        <end position="200"/>
    </location>
</feature>
<keyword evidence="2" id="KW-0732">Signal</keyword>
<gene>
    <name evidence="3" type="ordered locus">Lebu_1330</name>
</gene>
<dbReference type="OrthoDB" id="80327at2"/>
<dbReference type="KEGG" id="lba:Lebu_1330"/>
<evidence type="ECO:0008006" key="5">
    <source>
        <dbReference type="Google" id="ProtNLM"/>
    </source>
</evidence>
<sequence length="200" mass="22632">MKKVLFIFLTILMFLSCAMKSDNQKNNENPENEISENKNSSVQQVPENNSFQKSDVIQDTNNGRFGNETVGFMNYPKGNWNEIQNNTNSTSAGIKNDENEMIILDKVPSEERVNAGKAATQMIAELVNQGQKKENLKLYQNSINGHQAYLIFSETVNNNNLQASMIFIDAENEVYYVAVIAKPNNITKLLEIVTSSWNIR</sequence>
<dbReference type="STRING" id="523794.Lebu_1330"/>
<evidence type="ECO:0000313" key="4">
    <source>
        <dbReference type="Proteomes" id="UP000001910"/>
    </source>
</evidence>
<accession>C7NAN7</accession>
<dbReference type="RefSeq" id="WP_015769559.1">
    <property type="nucleotide sequence ID" value="NC_013192.1"/>
</dbReference>
<protein>
    <recommendedName>
        <fullName evidence="5">PsbP C-terminal domain-containing protein</fullName>
    </recommendedName>
</protein>
<dbReference type="Proteomes" id="UP000001910">
    <property type="component" value="Chromosome"/>
</dbReference>
<evidence type="ECO:0000256" key="1">
    <source>
        <dbReference type="SAM" id="MobiDB-lite"/>
    </source>
</evidence>
<keyword evidence="4" id="KW-1185">Reference proteome</keyword>
<reference evidence="3 4" key="1">
    <citation type="journal article" date="2009" name="Stand. Genomic Sci.">
        <title>Complete genome sequence of Leptotrichia buccalis type strain (C-1013-b).</title>
        <authorList>
            <person name="Ivanova N."/>
            <person name="Gronow S."/>
            <person name="Lapidus A."/>
            <person name="Copeland A."/>
            <person name="Glavina Del Rio T."/>
            <person name="Nolan M."/>
            <person name="Lucas S."/>
            <person name="Chen F."/>
            <person name="Tice H."/>
            <person name="Cheng J.F."/>
            <person name="Saunders E."/>
            <person name="Bruce D."/>
            <person name="Goodwin L."/>
            <person name="Brettin T."/>
            <person name="Detter J.C."/>
            <person name="Han C."/>
            <person name="Pitluck S."/>
            <person name="Mikhailova N."/>
            <person name="Pati A."/>
            <person name="Mavrommatis K."/>
            <person name="Chen A."/>
            <person name="Palaniappan K."/>
            <person name="Land M."/>
            <person name="Hauser L."/>
            <person name="Chang Y.J."/>
            <person name="Jeffries C.D."/>
            <person name="Chain P."/>
            <person name="Rohde C."/>
            <person name="Goker M."/>
            <person name="Bristow J."/>
            <person name="Eisen J.A."/>
            <person name="Markowitz V."/>
            <person name="Hugenholtz P."/>
            <person name="Kyrpides N.C."/>
            <person name="Klenk H.P."/>
        </authorList>
    </citation>
    <scope>NUCLEOTIDE SEQUENCE [LARGE SCALE GENOMIC DNA]</scope>
    <source>
        <strain evidence="4">ATCC 14201 / DSM 1135 / JCM 12969 / NCTC 10249 / C-1013-b</strain>
    </source>
</reference>
<evidence type="ECO:0000256" key="2">
    <source>
        <dbReference type="SAM" id="SignalP"/>
    </source>
</evidence>
<dbReference type="HOGENOM" id="CLU_1244063_0_0_0"/>
<feature type="signal peptide" evidence="2">
    <location>
        <begin position="1"/>
        <end position="20"/>
    </location>
</feature>